<comment type="caution">
    <text evidence="3">The sequence shown here is derived from an EMBL/GenBank/DDBJ whole genome shotgun (WGS) entry which is preliminary data.</text>
</comment>
<dbReference type="AlphaFoldDB" id="A0A4Z2I6C7"/>
<sequence length="103" mass="10639">MLLRLCWDEVDSLGLSGLLFARLSPALRRKTSNRSGGNAATKKMQKTLASDGLLVFSSSLSALIGFTGASAALLCVPLTGAAAQKGSPPPPASLCRMRPPLAL</sequence>
<protein>
    <submittedName>
        <fullName evidence="3">Uncharacterized protein</fullName>
    </submittedName>
</protein>
<keyword evidence="4" id="KW-1185">Reference proteome</keyword>
<evidence type="ECO:0000313" key="4">
    <source>
        <dbReference type="Proteomes" id="UP000314294"/>
    </source>
</evidence>
<gene>
    <name evidence="3" type="ORF">EYF80_016192</name>
</gene>
<evidence type="ECO:0000313" key="3">
    <source>
        <dbReference type="EMBL" id="TNN73597.1"/>
    </source>
</evidence>
<keyword evidence="2" id="KW-1133">Transmembrane helix</keyword>
<dbReference type="Proteomes" id="UP000314294">
    <property type="component" value="Unassembled WGS sequence"/>
</dbReference>
<keyword evidence="2" id="KW-0812">Transmembrane</keyword>
<evidence type="ECO:0000256" key="1">
    <source>
        <dbReference type="SAM" id="MobiDB-lite"/>
    </source>
</evidence>
<feature type="region of interest" description="Disordered" evidence="1">
    <location>
        <begin position="81"/>
        <end position="103"/>
    </location>
</feature>
<evidence type="ECO:0000256" key="2">
    <source>
        <dbReference type="SAM" id="Phobius"/>
    </source>
</evidence>
<dbReference type="EMBL" id="SRLO01000123">
    <property type="protein sequence ID" value="TNN73597.1"/>
    <property type="molecule type" value="Genomic_DNA"/>
</dbReference>
<reference evidence="3 4" key="1">
    <citation type="submission" date="2019-03" db="EMBL/GenBank/DDBJ databases">
        <title>First draft genome of Liparis tanakae, snailfish: a comprehensive survey of snailfish specific genes.</title>
        <authorList>
            <person name="Kim W."/>
            <person name="Song I."/>
            <person name="Jeong J.-H."/>
            <person name="Kim D."/>
            <person name="Kim S."/>
            <person name="Ryu S."/>
            <person name="Song J.Y."/>
            <person name="Lee S.K."/>
        </authorList>
    </citation>
    <scope>NUCLEOTIDE SEQUENCE [LARGE SCALE GENOMIC DNA]</scope>
    <source>
        <tissue evidence="3">Muscle</tissue>
    </source>
</reference>
<organism evidence="3 4">
    <name type="scientific">Liparis tanakae</name>
    <name type="common">Tanaka's snailfish</name>
    <dbReference type="NCBI Taxonomy" id="230148"/>
    <lineage>
        <taxon>Eukaryota</taxon>
        <taxon>Metazoa</taxon>
        <taxon>Chordata</taxon>
        <taxon>Craniata</taxon>
        <taxon>Vertebrata</taxon>
        <taxon>Euteleostomi</taxon>
        <taxon>Actinopterygii</taxon>
        <taxon>Neopterygii</taxon>
        <taxon>Teleostei</taxon>
        <taxon>Neoteleostei</taxon>
        <taxon>Acanthomorphata</taxon>
        <taxon>Eupercaria</taxon>
        <taxon>Perciformes</taxon>
        <taxon>Cottioidei</taxon>
        <taxon>Cottales</taxon>
        <taxon>Liparidae</taxon>
        <taxon>Liparis</taxon>
    </lineage>
</organism>
<feature type="transmembrane region" description="Helical" evidence="2">
    <location>
        <begin position="53"/>
        <end position="76"/>
    </location>
</feature>
<name>A0A4Z2I6C7_9TELE</name>
<accession>A0A4Z2I6C7</accession>
<keyword evidence="2" id="KW-0472">Membrane</keyword>
<proteinExistence type="predicted"/>